<dbReference type="EMBL" id="CP022521">
    <property type="protein sequence ID" value="ASO23094.1"/>
    <property type="molecule type" value="Genomic_DNA"/>
</dbReference>
<keyword evidence="13" id="KW-1185">Reference proteome</keyword>
<name>A0A221WBF0_9PSEU</name>
<feature type="transmembrane region" description="Helical" evidence="10">
    <location>
        <begin position="24"/>
        <end position="43"/>
    </location>
</feature>
<dbReference type="AlphaFoldDB" id="A0A221WBF0"/>
<evidence type="ECO:0000256" key="5">
    <source>
        <dbReference type="ARBA" id="ARBA00022597"/>
    </source>
</evidence>
<dbReference type="InterPro" id="IPR005828">
    <property type="entry name" value="MFS_sugar_transport-like"/>
</dbReference>
<dbReference type="PANTHER" id="PTHR48020">
    <property type="entry name" value="PROTON MYO-INOSITOL COTRANSPORTER"/>
    <property type="match status" value="1"/>
</dbReference>
<dbReference type="Pfam" id="PF00083">
    <property type="entry name" value="Sugar_tr"/>
    <property type="match status" value="1"/>
</dbReference>
<organism evidence="12 13">
    <name type="scientific">Actinoalloteichus hoggarensis</name>
    <dbReference type="NCBI Taxonomy" id="1470176"/>
    <lineage>
        <taxon>Bacteria</taxon>
        <taxon>Bacillati</taxon>
        <taxon>Actinomycetota</taxon>
        <taxon>Actinomycetes</taxon>
        <taxon>Pseudonocardiales</taxon>
        <taxon>Pseudonocardiaceae</taxon>
        <taxon>Actinoalloteichus</taxon>
    </lineage>
</organism>
<dbReference type="RefSeq" id="WP_093943923.1">
    <property type="nucleotide sequence ID" value="NZ_CP022521.1"/>
</dbReference>
<feature type="transmembrane region" description="Helical" evidence="10">
    <location>
        <begin position="121"/>
        <end position="142"/>
    </location>
</feature>
<feature type="transmembrane region" description="Helical" evidence="10">
    <location>
        <begin position="63"/>
        <end position="84"/>
    </location>
</feature>
<feature type="transmembrane region" description="Helical" evidence="10">
    <location>
        <begin position="340"/>
        <end position="358"/>
    </location>
</feature>
<dbReference type="PRINTS" id="PR00171">
    <property type="entry name" value="SUGRTRNSPORT"/>
</dbReference>
<proteinExistence type="inferred from homology"/>
<keyword evidence="4" id="KW-1003">Cell membrane</keyword>
<evidence type="ECO:0000256" key="3">
    <source>
        <dbReference type="ARBA" id="ARBA00022448"/>
    </source>
</evidence>
<comment type="similarity">
    <text evidence="2 9">Belongs to the major facilitator superfamily. Sugar transporter (TC 2.A.1.1) family.</text>
</comment>
<dbReference type="Gene3D" id="1.20.1250.20">
    <property type="entry name" value="MFS general substrate transporter like domains"/>
    <property type="match status" value="2"/>
</dbReference>
<dbReference type="KEGG" id="ahg:AHOG_27485"/>
<evidence type="ECO:0000256" key="7">
    <source>
        <dbReference type="ARBA" id="ARBA00022989"/>
    </source>
</evidence>
<feature type="transmembrane region" description="Helical" evidence="10">
    <location>
        <begin position="310"/>
        <end position="333"/>
    </location>
</feature>
<evidence type="ECO:0000259" key="11">
    <source>
        <dbReference type="PROSITE" id="PS50850"/>
    </source>
</evidence>
<dbReference type="InterPro" id="IPR036259">
    <property type="entry name" value="MFS_trans_sf"/>
</dbReference>
<feature type="transmembrane region" description="Helical" evidence="10">
    <location>
        <begin position="415"/>
        <end position="434"/>
    </location>
</feature>
<evidence type="ECO:0000313" key="13">
    <source>
        <dbReference type="Proteomes" id="UP000204221"/>
    </source>
</evidence>
<keyword evidence="8 10" id="KW-0472">Membrane</keyword>
<evidence type="ECO:0000313" key="12">
    <source>
        <dbReference type="EMBL" id="ASO23094.1"/>
    </source>
</evidence>
<evidence type="ECO:0000256" key="2">
    <source>
        <dbReference type="ARBA" id="ARBA00010992"/>
    </source>
</evidence>
<feature type="domain" description="Major facilitator superfamily (MFS) profile" evidence="11">
    <location>
        <begin position="30"/>
        <end position="468"/>
    </location>
</feature>
<dbReference type="OrthoDB" id="4008739at2"/>
<dbReference type="Proteomes" id="UP000204221">
    <property type="component" value="Chromosome"/>
</dbReference>
<feature type="transmembrane region" description="Helical" evidence="10">
    <location>
        <begin position="378"/>
        <end position="403"/>
    </location>
</feature>
<dbReference type="InterPro" id="IPR050814">
    <property type="entry name" value="Myo-inositol_Transporter"/>
</dbReference>
<comment type="subcellular location">
    <subcellularLocation>
        <location evidence="1">Cell membrane</location>
        <topology evidence="1">Multi-pass membrane protein</topology>
    </subcellularLocation>
</comment>
<protein>
    <submittedName>
        <fullName evidence="12">D-xylose-proton symporter</fullName>
    </submittedName>
</protein>
<dbReference type="GO" id="GO:0022857">
    <property type="term" value="F:transmembrane transporter activity"/>
    <property type="evidence" value="ECO:0007669"/>
    <property type="project" value="InterPro"/>
</dbReference>
<feature type="transmembrane region" description="Helical" evidence="10">
    <location>
        <begin position="192"/>
        <end position="211"/>
    </location>
</feature>
<dbReference type="InterPro" id="IPR005829">
    <property type="entry name" value="Sugar_transporter_CS"/>
</dbReference>
<feature type="transmembrane region" description="Helical" evidence="10">
    <location>
        <begin position="270"/>
        <end position="298"/>
    </location>
</feature>
<dbReference type="GO" id="GO:0005886">
    <property type="term" value="C:plasma membrane"/>
    <property type="evidence" value="ECO:0007669"/>
    <property type="project" value="UniProtKB-SubCell"/>
</dbReference>
<evidence type="ECO:0000256" key="10">
    <source>
        <dbReference type="SAM" id="Phobius"/>
    </source>
</evidence>
<evidence type="ECO:0000256" key="8">
    <source>
        <dbReference type="ARBA" id="ARBA00023136"/>
    </source>
</evidence>
<feature type="transmembrane region" description="Helical" evidence="10">
    <location>
        <begin position="440"/>
        <end position="461"/>
    </location>
</feature>
<dbReference type="SUPFAM" id="SSF103473">
    <property type="entry name" value="MFS general substrate transporter"/>
    <property type="match status" value="1"/>
</dbReference>
<reference evidence="12 13" key="1">
    <citation type="submission" date="2017-07" db="EMBL/GenBank/DDBJ databases">
        <title>Complete genome sequence of Actinoalloteichus hoggarensis DSM 45943, type strain of Actinoalloteichus hoggarensis.</title>
        <authorList>
            <person name="Ruckert C."/>
            <person name="Nouioui I."/>
            <person name="Willmese J."/>
            <person name="van Wezel G."/>
            <person name="Klenk H.-P."/>
            <person name="Kalinowski J."/>
            <person name="Zotchev S.B."/>
        </authorList>
    </citation>
    <scope>NUCLEOTIDE SEQUENCE [LARGE SCALE GENOMIC DNA]</scope>
    <source>
        <strain evidence="12 13">DSM 45943</strain>
    </source>
</reference>
<dbReference type="PROSITE" id="PS00216">
    <property type="entry name" value="SUGAR_TRANSPORT_1"/>
    <property type="match status" value="1"/>
</dbReference>
<dbReference type="FunFam" id="1.20.1250.20:FF:000122">
    <property type="entry name" value="D-xylose transporter XylE"/>
    <property type="match status" value="1"/>
</dbReference>
<gene>
    <name evidence="12" type="primary">xylE</name>
    <name evidence="12" type="ORF">AHOG_27485</name>
</gene>
<keyword evidence="7 10" id="KW-1133">Transmembrane helix</keyword>
<sequence>MVETGSYTTSHSTGAALPPGSDRLLYVALIAGSAALGGFLFGFDTAVINSAITGVQDRFSIGAGATGLVVSSALIGCAFGAWFAGSLADRFGRVRTMQVAALLYAVGALAAAMPFSAVDLVFWRIVCGLGIGLASVTGPAYIAEVSPAAYRGRFGSLQQLGMVVGIAGAQLLNYGIVAVAGGSANQLGPFSAWQWMLGIAVVPAIIFGILVSRIPETPRHLVTKNRFTEAREVLDRIEPGAAEERLGEIRRSLEHEPKPRLRHLLGGRRVLLPIVWAGIALSMLQQFVGINVIFYYSATLWQSVGIGEDAALLNSVVSAVVNILGTFLAIALIDKVGRRPILFAGSIGMSASLGVAAWCFGYSEVVDGATVLPDPQGQIAFVAANAFVFFFAASWGPLVWVLLGEMFPNRIRAAALSVAAAAQWLSNWVVSMSFPSLAEFSLTFAYGMYTTFAVLSFFFVLKFVPETKGKTLEQMG</sequence>
<feature type="transmembrane region" description="Helical" evidence="10">
    <location>
        <begin position="162"/>
        <end position="180"/>
    </location>
</feature>
<dbReference type="PROSITE" id="PS00217">
    <property type="entry name" value="SUGAR_TRANSPORT_2"/>
    <property type="match status" value="1"/>
</dbReference>
<accession>A0A221WBF0</accession>
<feature type="transmembrane region" description="Helical" evidence="10">
    <location>
        <begin position="96"/>
        <end position="115"/>
    </location>
</feature>
<dbReference type="InterPro" id="IPR020846">
    <property type="entry name" value="MFS_dom"/>
</dbReference>
<evidence type="ECO:0000256" key="9">
    <source>
        <dbReference type="RuleBase" id="RU003346"/>
    </source>
</evidence>
<dbReference type="PROSITE" id="PS50850">
    <property type="entry name" value="MFS"/>
    <property type="match status" value="1"/>
</dbReference>
<dbReference type="InterPro" id="IPR003663">
    <property type="entry name" value="Sugar/inositol_transpt"/>
</dbReference>
<evidence type="ECO:0000256" key="6">
    <source>
        <dbReference type="ARBA" id="ARBA00022692"/>
    </source>
</evidence>
<evidence type="ECO:0000256" key="4">
    <source>
        <dbReference type="ARBA" id="ARBA00022475"/>
    </source>
</evidence>
<dbReference type="NCBIfam" id="TIGR00879">
    <property type="entry name" value="SP"/>
    <property type="match status" value="1"/>
</dbReference>
<keyword evidence="6 10" id="KW-0812">Transmembrane</keyword>
<evidence type="ECO:0000256" key="1">
    <source>
        <dbReference type="ARBA" id="ARBA00004651"/>
    </source>
</evidence>
<keyword evidence="5" id="KW-0762">Sugar transport</keyword>
<dbReference type="PANTHER" id="PTHR48020:SF12">
    <property type="entry name" value="PROTON MYO-INOSITOL COTRANSPORTER"/>
    <property type="match status" value="1"/>
</dbReference>
<keyword evidence="3 9" id="KW-0813">Transport</keyword>